<dbReference type="GO" id="GO:0006310">
    <property type="term" value="P:DNA recombination"/>
    <property type="evidence" value="ECO:0007669"/>
    <property type="project" value="UniProtKB-KW"/>
</dbReference>
<keyword evidence="5" id="KW-0479">Metal-binding</keyword>
<sequence>MADNTRMKEVYAELKKNADAITRVSDDLQNHIERLEATNHAQMEKIEVMQSTNDSQFSQLNAVMSQVLQRLQNIPMSSHGASNSQKEQQRSSFQVRSVKLDFPRFDGKNVMDWIFKAEQFFDYYATPDADRLIIASVHLDQDVVPWYQMLQKTEPFSSWQAFTRALELDFGPSAYDCPRATLFKLNQSATVNEYYMQFTALVNRVDGLSAEAILDCFVSGLQEEISRDVKAMEPRTLTKAVALAKLFEEKYTSPPKTKTFSNLARNFTSNTSATQKYPPTNQKNDNPKPNLPPLLPTPSTKPFNLRNQNIKKISPAEIQLRREKNLCYFCDEKFSPAHKCPNRQVMLLQLEETDEDQTDEQVMVTEEANMDDDTHHLSLNAMRGSNGVGTIRFTGQVGGIAVKILVDGGSSDNFIQPRVAQVLKLPVEPAPNLRVLVGNGQILSAEGIVQQLPLHIQGQEVKVPVYLLQISGADVILGSTWLATLGPHVADYAALTLKFFQNDKFITLQGEGNSEATQAQLHHFRRLQNTKSIEECFAIQLIQKEVPEDTLKDLPTNIDPELAILLHTYAQVFAVPASLPPQREQDHAIPLKQGSGPVKVRPYRYPHTQKDQIEKMIQEMLVQGIIQPSNSPFSLPILLVKKKDGSWRFCTDYRALNAITVKDSFPMPTVDELLDELHGAQYFSKLDLRSGYHQILVQPEDREKTAFRTHHGHYEWLVMPFGLTNAPATFQCLMNKIFQFALRKFVLVFFDDILIYSASWKDHLKHLESVLQTLKQHQLFARLSKCSFGDTEVDYLGHKVSGLGVSMENTKVQAVLDWPTPNNVKQLRGFLGLTGYYRRFIKSYANIAGPLTDLLQKDSFLWNNEAEAAFVKLKKAMTEAPVLSLPDFSQPFILETDASGIGVGAVLGQNGHPIAYFSKKLAPRMQKQSAYTRELLAITEALSKFRHYLLGNKFIIRTDQRSLKSLMDQSLQTPEQQAWLHKFLGYDFKIEYKPGKDNQAADALSRMFMLAWSEPHSIFLEELRARLISDPHLKQLMETYKQGADASHYTVREGLLYWKDRVVIPAEEEIVNKILQEYHSSPIGGHAGITRTLARLKAQFYWPKMQEDVKAYIQKCLICQQAKSNNTLPAGLLQPLPIPQQVWEDVAMDFITGLPNSFGLSVIMVVIDRLTKYAHFIPLKADYNSKVVAEAFMSHIVKLHGIPRSIVSDRDRVFTSTFWQHLFKLQGTTLAMSSAYHPQSDGQSEVLNKCLEMYLRCFTYEHPKGWVKALPWAEFWYNTAYHMSLGMTPFRALYGREPPTLTRQACSIDDPAEVREQLTDRDALLAKLKINLTRAQQVMKRQADKKRLDVSFQIGDEVLVKLQPYRQHSAVLRKNQKLSMRYFGPFKVLAKIGDVAYKLELPSAARIHPVFHVSQLKPFNGTAQDPYLPLPLTVTEMGPVMQPVKILASRIIIRGHNQIEQILVQWENGLQDEATWEDIEDIKASYPTFNLEDKVVFKGEGNVTNGMSRGEKVNNTAESSSERGLHNKLADFEELGRGKREKKPSWKITESH</sequence>
<dbReference type="InterPro" id="IPR043502">
    <property type="entry name" value="DNA/RNA_pol_sf"/>
</dbReference>
<feature type="region of interest" description="Disordered" evidence="17">
    <location>
        <begin position="1502"/>
        <end position="1552"/>
    </location>
</feature>
<dbReference type="GO" id="GO:0003964">
    <property type="term" value="F:RNA-directed DNA polymerase activity"/>
    <property type="evidence" value="ECO:0007669"/>
    <property type="project" value="UniProtKB-KW"/>
</dbReference>
<dbReference type="PANTHER" id="PTHR37984">
    <property type="entry name" value="PROTEIN CBG26694"/>
    <property type="match status" value="1"/>
</dbReference>
<dbReference type="ExpressionAtlas" id="Q84ZV5">
    <property type="expression patterns" value="differential"/>
</dbReference>
<dbReference type="GO" id="GO:0003677">
    <property type="term" value="F:DNA binding"/>
    <property type="evidence" value="ECO:0007669"/>
    <property type="project" value="UniProtKB-KW"/>
</dbReference>
<evidence type="ECO:0000256" key="16">
    <source>
        <dbReference type="SAM" id="Coils"/>
    </source>
</evidence>
<evidence type="ECO:0000256" key="8">
    <source>
        <dbReference type="ARBA" id="ARBA00022801"/>
    </source>
</evidence>
<dbReference type="PROSITE" id="PS50878">
    <property type="entry name" value="RT_POL"/>
    <property type="match status" value="1"/>
</dbReference>
<dbReference type="SUPFAM" id="SSF53098">
    <property type="entry name" value="Ribonuclease H-like"/>
    <property type="match status" value="1"/>
</dbReference>
<dbReference type="FunFam" id="3.30.70.270:FF:000020">
    <property type="entry name" value="Transposon Tf2-6 polyprotein-like Protein"/>
    <property type="match status" value="1"/>
</dbReference>
<dbReference type="GO" id="GO:0006508">
    <property type="term" value="P:proteolysis"/>
    <property type="evidence" value="ECO:0007669"/>
    <property type="project" value="UniProtKB-KW"/>
</dbReference>
<dbReference type="GO" id="GO:0004190">
    <property type="term" value="F:aspartic-type endopeptidase activity"/>
    <property type="evidence" value="ECO:0007669"/>
    <property type="project" value="UniProtKB-KW"/>
</dbReference>
<dbReference type="InterPro" id="IPR001584">
    <property type="entry name" value="Integrase_cat-core"/>
</dbReference>
<dbReference type="SUPFAM" id="SSF56672">
    <property type="entry name" value="DNA/RNA polymerases"/>
    <property type="match status" value="1"/>
</dbReference>
<evidence type="ECO:0000256" key="17">
    <source>
        <dbReference type="SAM" id="MobiDB-lite"/>
    </source>
</evidence>
<evidence type="ECO:0000259" key="19">
    <source>
        <dbReference type="PROSITE" id="PS50994"/>
    </source>
</evidence>
<feature type="region of interest" description="Disordered" evidence="17">
    <location>
        <begin position="269"/>
        <end position="305"/>
    </location>
</feature>
<dbReference type="Gene3D" id="3.10.10.10">
    <property type="entry name" value="HIV Type 1 Reverse Transcriptase, subunit A, domain 1"/>
    <property type="match status" value="1"/>
</dbReference>
<dbReference type="InterPro" id="IPR012337">
    <property type="entry name" value="RNaseH-like_sf"/>
</dbReference>
<proteinExistence type="predicted"/>
<dbReference type="FunFam" id="1.10.340.70:FF:000001">
    <property type="entry name" value="Retrovirus-related Pol polyprotein from transposon gypsy-like Protein"/>
    <property type="match status" value="1"/>
</dbReference>
<accession>Q84ZV5</accession>
<feature type="compositionally biased region" description="Polar residues" evidence="17">
    <location>
        <begin position="1502"/>
        <end position="1519"/>
    </location>
</feature>
<keyword evidence="11" id="KW-0695">RNA-directed DNA polymerase</keyword>
<feature type="coiled-coil region" evidence="16">
    <location>
        <begin position="11"/>
        <end position="52"/>
    </location>
</feature>
<keyword evidence="10" id="KW-0229">DNA integration</keyword>
<dbReference type="InterPro" id="IPR050951">
    <property type="entry name" value="Retrovirus_Pol_polyprotein"/>
</dbReference>
<evidence type="ECO:0000256" key="11">
    <source>
        <dbReference type="ARBA" id="ARBA00022918"/>
    </source>
</evidence>
<dbReference type="Pfam" id="PF17921">
    <property type="entry name" value="Integrase_H2C2"/>
    <property type="match status" value="1"/>
</dbReference>
<dbReference type="Gene3D" id="3.30.420.10">
    <property type="entry name" value="Ribonuclease H-like superfamily/Ribonuclease H"/>
    <property type="match status" value="1"/>
</dbReference>
<evidence type="ECO:0000256" key="2">
    <source>
        <dbReference type="ARBA" id="ARBA00022679"/>
    </source>
</evidence>
<dbReference type="Pfam" id="PF03732">
    <property type="entry name" value="Retrotrans_gag"/>
    <property type="match status" value="1"/>
</dbReference>
<dbReference type="InterPro" id="IPR036397">
    <property type="entry name" value="RNaseH_sf"/>
</dbReference>
<keyword evidence="15" id="KW-0511">Multifunctional enzyme</keyword>
<dbReference type="SUPFAM" id="SSF50630">
    <property type="entry name" value="Acid proteases"/>
    <property type="match status" value="1"/>
</dbReference>
<evidence type="ECO:0000256" key="6">
    <source>
        <dbReference type="ARBA" id="ARBA00022750"/>
    </source>
</evidence>
<keyword evidence="2" id="KW-0808">Transferase</keyword>
<keyword evidence="13" id="KW-0238">DNA-binding</keyword>
<protein>
    <submittedName>
        <fullName evidence="20">Polyprotein</fullName>
    </submittedName>
</protein>
<dbReference type="InterPro" id="IPR043128">
    <property type="entry name" value="Rev_trsase/Diguanyl_cyclase"/>
</dbReference>
<dbReference type="Gene3D" id="1.10.340.70">
    <property type="match status" value="1"/>
</dbReference>
<dbReference type="Pfam" id="PF00078">
    <property type="entry name" value="RVT_1"/>
    <property type="match status" value="1"/>
</dbReference>
<dbReference type="Pfam" id="PF17919">
    <property type="entry name" value="RT_RNaseH_2"/>
    <property type="match status" value="1"/>
</dbReference>
<keyword evidence="14" id="KW-0233">DNA recombination</keyword>
<dbReference type="Gene3D" id="3.30.70.270">
    <property type="match status" value="2"/>
</dbReference>
<dbReference type="GO" id="GO:0015074">
    <property type="term" value="P:DNA integration"/>
    <property type="evidence" value="ECO:0007669"/>
    <property type="project" value="UniProtKB-KW"/>
</dbReference>
<evidence type="ECO:0000256" key="15">
    <source>
        <dbReference type="ARBA" id="ARBA00023268"/>
    </source>
</evidence>
<evidence type="ECO:0000256" key="3">
    <source>
        <dbReference type="ARBA" id="ARBA00022695"/>
    </source>
</evidence>
<keyword evidence="3" id="KW-0548">Nucleotidyltransferase</keyword>
<dbReference type="InterPro" id="IPR041577">
    <property type="entry name" value="RT_RNaseH_2"/>
</dbReference>
<dbReference type="PROSITE" id="PS50994">
    <property type="entry name" value="INTEGRASE"/>
    <property type="match status" value="1"/>
</dbReference>
<keyword evidence="12" id="KW-0239">DNA-directed DNA polymerase</keyword>
<dbReference type="InterPro" id="IPR056924">
    <property type="entry name" value="SH3_Tf2-1"/>
</dbReference>
<feature type="compositionally biased region" description="Polar residues" evidence="17">
    <location>
        <begin position="269"/>
        <end position="282"/>
    </location>
</feature>
<keyword evidence="8" id="KW-0378">Hydrolase</keyword>
<dbReference type="InterPro" id="IPR000477">
    <property type="entry name" value="RT_dom"/>
</dbReference>
<dbReference type="PANTHER" id="PTHR37984:SF5">
    <property type="entry name" value="PROTEIN NYNRIN-LIKE"/>
    <property type="match status" value="1"/>
</dbReference>
<organism evidence="20">
    <name type="scientific">Glycine max</name>
    <name type="common">Soybean</name>
    <name type="synonym">Glycine hispida</name>
    <dbReference type="NCBI Taxonomy" id="3847"/>
    <lineage>
        <taxon>Eukaryota</taxon>
        <taxon>Viridiplantae</taxon>
        <taxon>Streptophyta</taxon>
        <taxon>Embryophyta</taxon>
        <taxon>Tracheophyta</taxon>
        <taxon>Spermatophyta</taxon>
        <taxon>Magnoliopsida</taxon>
        <taxon>eudicotyledons</taxon>
        <taxon>Gunneridae</taxon>
        <taxon>Pentapetalae</taxon>
        <taxon>rosids</taxon>
        <taxon>fabids</taxon>
        <taxon>Fabales</taxon>
        <taxon>Fabaceae</taxon>
        <taxon>Papilionoideae</taxon>
        <taxon>50 kb inversion clade</taxon>
        <taxon>NPAAA clade</taxon>
        <taxon>indigoferoid/millettioid clade</taxon>
        <taxon>Phaseoleae</taxon>
        <taxon>Glycine</taxon>
        <taxon>Glycine subgen. Soja</taxon>
    </lineage>
</organism>
<dbReference type="InterPro" id="IPR041588">
    <property type="entry name" value="Integrase_H2C2"/>
</dbReference>
<dbReference type="CDD" id="cd01647">
    <property type="entry name" value="RT_LTR"/>
    <property type="match status" value="1"/>
</dbReference>
<dbReference type="Pfam" id="PF08284">
    <property type="entry name" value="RVP_2"/>
    <property type="match status" value="1"/>
</dbReference>
<evidence type="ECO:0000256" key="9">
    <source>
        <dbReference type="ARBA" id="ARBA00022842"/>
    </source>
</evidence>
<feature type="domain" description="Reverse transcriptase" evidence="18">
    <location>
        <begin position="621"/>
        <end position="800"/>
    </location>
</feature>
<dbReference type="GO" id="GO:0003887">
    <property type="term" value="F:DNA-directed DNA polymerase activity"/>
    <property type="evidence" value="ECO:0007669"/>
    <property type="project" value="UniProtKB-KW"/>
</dbReference>
<dbReference type="GO" id="GO:0004519">
    <property type="term" value="F:endonuclease activity"/>
    <property type="evidence" value="ECO:0007669"/>
    <property type="project" value="UniProtKB-KW"/>
</dbReference>
<dbReference type="GO" id="GO:0046872">
    <property type="term" value="F:metal ion binding"/>
    <property type="evidence" value="ECO:0007669"/>
    <property type="project" value="UniProtKB-KW"/>
</dbReference>
<dbReference type="Pfam" id="PF24626">
    <property type="entry name" value="SH3_Tf2-1"/>
    <property type="match status" value="1"/>
</dbReference>
<dbReference type="FunFam" id="3.10.20.370:FF:000001">
    <property type="entry name" value="Retrovirus-related Pol polyprotein from transposon 17.6-like protein"/>
    <property type="match status" value="1"/>
</dbReference>
<evidence type="ECO:0000256" key="13">
    <source>
        <dbReference type="ARBA" id="ARBA00023125"/>
    </source>
</evidence>
<dbReference type="SUPFAM" id="SSF54160">
    <property type="entry name" value="Chromo domain-like"/>
    <property type="match status" value="1"/>
</dbReference>
<keyword evidence="16" id="KW-0175">Coiled coil</keyword>
<dbReference type="InterPro" id="IPR005162">
    <property type="entry name" value="Retrotrans_gag_dom"/>
</dbReference>
<evidence type="ECO:0000256" key="4">
    <source>
        <dbReference type="ARBA" id="ARBA00022722"/>
    </source>
</evidence>
<keyword evidence="9" id="KW-0460">Magnesium</keyword>
<evidence type="ECO:0000259" key="18">
    <source>
        <dbReference type="PROSITE" id="PS50878"/>
    </source>
</evidence>
<dbReference type="InterPro" id="IPR021109">
    <property type="entry name" value="Peptidase_aspartic_dom_sf"/>
</dbReference>
<feature type="domain" description="Integrase catalytic" evidence="19">
    <location>
        <begin position="1133"/>
        <end position="1297"/>
    </location>
</feature>
<keyword evidence="4" id="KW-0540">Nuclease</keyword>
<keyword evidence="6" id="KW-0064">Aspartyl protease</keyword>
<dbReference type="EMBL" id="AF541963">
    <property type="protein sequence ID" value="AAO23078.1"/>
    <property type="molecule type" value="Genomic_DNA"/>
</dbReference>
<dbReference type="CDD" id="cd00303">
    <property type="entry name" value="retropepsin_like"/>
    <property type="match status" value="1"/>
</dbReference>
<dbReference type="Gene3D" id="3.10.20.370">
    <property type="match status" value="1"/>
</dbReference>
<keyword evidence="1" id="KW-0645">Protease</keyword>
<dbReference type="Gene3D" id="2.40.70.10">
    <property type="entry name" value="Acid Proteases"/>
    <property type="match status" value="1"/>
</dbReference>
<name>Q84ZV5_SOYBN</name>
<feature type="compositionally biased region" description="Basic and acidic residues" evidence="17">
    <location>
        <begin position="1520"/>
        <end position="1538"/>
    </location>
</feature>
<evidence type="ECO:0000256" key="7">
    <source>
        <dbReference type="ARBA" id="ARBA00022759"/>
    </source>
</evidence>
<dbReference type="FunFam" id="3.10.10.10:FF:000007">
    <property type="entry name" value="Retrovirus-related Pol polyprotein from transposon 17.6-like Protein"/>
    <property type="match status" value="1"/>
</dbReference>
<dbReference type="CDD" id="cd09274">
    <property type="entry name" value="RNase_HI_RT_Ty3"/>
    <property type="match status" value="1"/>
</dbReference>
<dbReference type="FunFam" id="3.30.420.10:FF:000032">
    <property type="entry name" value="Retrovirus-related Pol polyprotein from transposon 297-like Protein"/>
    <property type="match status" value="1"/>
</dbReference>
<evidence type="ECO:0000256" key="10">
    <source>
        <dbReference type="ARBA" id="ARBA00022908"/>
    </source>
</evidence>
<evidence type="ECO:0000313" key="20">
    <source>
        <dbReference type="EMBL" id="AAO23078.1"/>
    </source>
</evidence>
<evidence type="ECO:0000256" key="5">
    <source>
        <dbReference type="ARBA" id="ARBA00022723"/>
    </source>
</evidence>
<keyword evidence="7" id="KW-0255">Endonuclease</keyword>
<dbReference type="InterPro" id="IPR016197">
    <property type="entry name" value="Chromo-like_dom_sf"/>
</dbReference>
<evidence type="ECO:0000256" key="12">
    <source>
        <dbReference type="ARBA" id="ARBA00022932"/>
    </source>
</evidence>
<reference evidence="20" key="1">
    <citation type="journal article" date="2002" name="Genetics">
        <title>Organization, expression and evolution of a disease resistance gene cluster in soybean.</title>
        <authorList>
            <person name="Graham M.A."/>
            <person name="Marek L.F."/>
            <person name="Shoemaker R.C."/>
        </authorList>
    </citation>
    <scope>NUCLEOTIDE SEQUENCE</scope>
</reference>
<evidence type="ECO:0000256" key="1">
    <source>
        <dbReference type="ARBA" id="ARBA00022670"/>
    </source>
</evidence>
<evidence type="ECO:0000256" key="14">
    <source>
        <dbReference type="ARBA" id="ARBA00023172"/>
    </source>
</evidence>